<dbReference type="SMART" id="SM00408">
    <property type="entry name" value="IGc2"/>
    <property type="match status" value="1"/>
</dbReference>
<dbReference type="GeneID" id="108884418"/>
<evidence type="ECO:0000313" key="6">
    <source>
        <dbReference type="RefSeq" id="XP_050926832.1"/>
    </source>
</evidence>
<dbReference type="Gene3D" id="2.60.40.10">
    <property type="entry name" value="Immunoglobulins"/>
    <property type="match status" value="1"/>
</dbReference>
<feature type="chain" id="PRO_5044709985" evidence="2">
    <location>
        <begin position="20"/>
        <end position="224"/>
    </location>
</feature>
<dbReference type="InterPro" id="IPR003598">
    <property type="entry name" value="Ig_sub2"/>
</dbReference>
<keyword evidence="1" id="KW-0812">Transmembrane</keyword>
<organism evidence="4 6">
    <name type="scientific">Lates calcarifer</name>
    <name type="common">Barramundi</name>
    <name type="synonym">Holocentrus calcarifer</name>
    <dbReference type="NCBI Taxonomy" id="8187"/>
    <lineage>
        <taxon>Eukaryota</taxon>
        <taxon>Metazoa</taxon>
        <taxon>Chordata</taxon>
        <taxon>Craniata</taxon>
        <taxon>Vertebrata</taxon>
        <taxon>Euteleostomi</taxon>
        <taxon>Actinopterygii</taxon>
        <taxon>Neopterygii</taxon>
        <taxon>Teleostei</taxon>
        <taxon>Neoteleostei</taxon>
        <taxon>Acanthomorphata</taxon>
        <taxon>Carangaria</taxon>
        <taxon>Carangaria incertae sedis</taxon>
        <taxon>Centropomidae</taxon>
        <taxon>Lates</taxon>
    </lineage>
</organism>
<dbReference type="KEGG" id="lcf:108884418"/>
<dbReference type="CDD" id="cd00096">
    <property type="entry name" value="Ig"/>
    <property type="match status" value="1"/>
</dbReference>
<evidence type="ECO:0000313" key="5">
    <source>
        <dbReference type="RefSeq" id="XP_018533804.1"/>
    </source>
</evidence>
<dbReference type="Proteomes" id="UP000694890">
    <property type="component" value="Linkage group LG1"/>
</dbReference>
<name>A0AAJ8DPN9_LATCA</name>
<feature type="signal peptide" evidence="2">
    <location>
        <begin position="1"/>
        <end position="19"/>
    </location>
</feature>
<keyword evidence="1" id="KW-0472">Membrane</keyword>
<dbReference type="InterPro" id="IPR013098">
    <property type="entry name" value="Ig_I-set"/>
</dbReference>
<protein>
    <submittedName>
        <fullName evidence="5">Uncharacterized protein LOC108884418 isoform X1</fullName>
    </submittedName>
    <submittedName>
        <fullName evidence="6">Uncharacterized protein LOC108884418 isoform X2</fullName>
    </submittedName>
</protein>
<evidence type="ECO:0000313" key="4">
    <source>
        <dbReference type="Proteomes" id="UP000694890"/>
    </source>
</evidence>
<dbReference type="Pfam" id="PF07679">
    <property type="entry name" value="I-set"/>
    <property type="match status" value="1"/>
</dbReference>
<dbReference type="InterPro" id="IPR003599">
    <property type="entry name" value="Ig_sub"/>
</dbReference>
<dbReference type="InterPro" id="IPR007110">
    <property type="entry name" value="Ig-like_dom"/>
</dbReference>
<dbReference type="RefSeq" id="XP_018533804.1">
    <property type="nucleotide sequence ID" value="XM_018678288.2"/>
</dbReference>
<dbReference type="SMART" id="SM00409">
    <property type="entry name" value="IG"/>
    <property type="match status" value="1"/>
</dbReference>
<dbReference type="InterPro" id="IPR013783">
    <property type="entry name" value="Ig-like_fold"/>
</dbReference>
<dbReference type="SUPFAM" id="SSF48726">
    <property type="entry name" value="Immunoglobulin"/>
    <property type="match status" value="1"/>
</dbReference>
<evidence type="ECO:0000256" key="1">
    <source>
        <dbReference type="SAM" id="Phobius"/>
    </source>
</evidence>
<dbReference type="AlphaFoldDB" id="A0AAJ8DPN9"/>
<proteinExistence type="predicted"/>
<feature type="domain" description="Ig-like" evidence="3">
    <location>
        <begin position="49"/>
        <end position="136"/>
    </location>
</feature>
<keyword evidence="2" id="KW-0732">Signal</keyword>
<accession>A0AAJ8DPN9</accession>
<dbReference type="RefSeq" id="XP_050926832.1">
    <property type="nucleotide sequence ID" value="XM_051070875.1"/>
</dbReference>
<dbReference type="PROSITE" id="PS50835">
    <property type="entry name" value="IG_LIKE"/>
    <property type="match status" value="1"/>
</dbReference>
<keyword evidence="1" id="KW-1133">Transmembrane helix</keyword>
<evidence type="ECO:0000259" key="3">
    <source>
        <dbReference type="PROSITE" id="PS50835"/>
    </source>
</evidence>
<dbReference type="InterPro" id="IPR036179">
    <property type="entry name" value="Ig-like_dom_sf"/>
</dbReference>
<reference evidence="5 6" key="1">
    <citation type="submission" date="2025-04" db="UniProtKB">
        <authorList>
            <consortium name="RefSeq"/>
        </authorList>
    </citation>
    <scope>IDENTIFICATION</scope>
    <source>
        <tissue evidence="5 6">Brain</tissue>
    </source>
</reference>
<sequence>MFQSVSVCLMVIMFHLIQAALLSVQLFVVSHVFAGTHSVDQRNILVFRGDYITFTCNISMNNTLQINWIKDRFLFSHALLNNLTFSNFTSHRVRIDLDFHSKLSISNVQHDDAGMYVCNVTDRKGTNAIQWNLTVSEKPEEIISSQNFLYILTPVIGFLLCGITSAVCLCRKHMSRSPREKLYDRSTLSIAQFHVQLGGESLQVIPPEPRSCIVHRHVRSRQHF</sequence>
<evidence type="ECO:0000256" key="2">
    <source>
        <dbReference type="SAM" id="SignalP"/>
    </source>
</evidence>
<feature type="transmembrane region" description="Helical" evidence="1">
    <location>
        <begin position="148"/>
        <end position="170"/>
    </location>
</feature>
<gene>
    <name evidence="5 6" type="primary">LOC108884418</name>
</gene>